<keyword evidence="6" id="KW-1185">Reference proteome</keyword>
<dbReference type="PANTHER" id="PTHR12400">
    <property type="entry name" value="INOSITOL POLYPHOSPHATE KINASE"/>
    <property type="match status" value="1"/>
</dbReference>
<dbReference type="PANTHER" id="PTHR12400:SF21">
    <property type="entry name" value="KINASE"/>
    <property type="match status" value="1"/>
</dbReference>
<evidence type="ECO:0000256" key="1">
    <source>
        <dbReference type="ARBA" id="ARBA00007374"/>
    </source>
</evidence>
<accession>A0A8S1F632</accession>
<keyword evidence="3 4" id="KW-0418">Kinase</keyword>
<evidence type="ECO:0000313" key="5">
    <source>
        <dbReference type="EMBL" id="CAB3407606.1"/>
    </source>
</evidence>
<evidence type="ECO:0000256" key="2">
    <source>
        <dbReference type="ARBA" id="ARBA00022679"/>
    </source>
</evidence>
<keyword evidence="2 4" id="KW-0808">Transferase</keyword>
<name>A0A8S1F632_9PELO</name>
<dbReference type="AlphaFoldDB" id="A0A8S1F632"/>
<organism evidence="5 6">
    <name type="scientific">Caenorhabditis bovis</name>
    <dbReference type="NCBI Taxonomy" id="2654633"/>
    <lineage>
        <taxon>Eukaryota</taxon>
        <taxon>Metazoa</taxon>
        <taxon>Ecdysozoa</taxon>
        <taxon>Nematoda</taxon>
        <taxon>Chromadorea</taxon>
        <taxon>Rhabditida</taxon>
        <taxon>Rhabditina</taxon>
        <taxon>Rhabditomorpha</taxon>
        <taxon>Rhabditoidea</taxon>
        <taxon>Rhabditidae</taxon>
        <taxon>Peloderinae</taxon>
        <taxon>Caenorhabditis</taxon>
    </lineage>
</organism>
<dbReference type="SUPFAM" id="SSF56104">
    <property type="entry name" value="SAICAR synthase-like"/>
    <property type="match status" value="1"/>
</dbReference>
<dbReference type="OrthoDB" id="2573163at2759"/>
<dbReference type="InterPro" id="IPR005522">
    <property type="entry name" value="IPK"/>
</dbReference>
<comment type="caution">
    <text evidence="5">The sequence shown here is derived from an EMBL/GenBank/DDBJ whole genome shotgun (WGS) entry which is preliminary data.</text>
</comment>
<dbReference type="GO" id="GO:0005634">
    <property type="term" value="C:nucleus"/>
    <property type="evidence" value="ECO:0007669"/>
    <property type="project" value="TreeGrafter"/>
</dbReference>
<dbReference type="EC" id="2.7.-.-" evidence="4"/>
<sequence length="331" mass="37284">MELTAFRHQVGGHFGILSCNGHVAKPFNRREMAFYKMMNTQLKHFAPAFCKKVTVRASTNPSTGQIILETAEILECHKRKCNSKHESSTTRFRQASDGHIAVDTEREWNQWAAECQCKVVERMLGGDPAPFLLLENVVAHFSRPCVLDLKVGTRQHGDDASESKRRRQLMKCRQSTSATLGVRMVGMQLYEAETKTYSYVEKMEGRRIDAVGFRAYVRRFVKCCGCARAARIRHKLSMLRSLLAESEGYRFFSASILIAFDAEAADSSNEDAVKVNIIDFAHSTFSGFFEDMQYSGADEGCMLGIDSILEAMQPSTFKKEPSPTVFDKNPV</sequence>
<dbReference type="GO" id="GO:0000828">
    <property type="term" value="F:inositol hexakisphosphate kinase activity"/>
    <property type="evidence" value="ECO:0007669"/>
    <property type="project" value="TreeGrafter"/>
</dbReference>
<dbReference type="Gene3D" id="3.30.470.160">
    <property type="entry name" value="Inositol polyphosphate kinase"/>
    <property type="match status" value="1"/>
</dbReference>
<reference evidence="5 6" key="1">
    <citation type="submission" date="2020-04" db="EMBL/GenBank/DDBJ databases">
        <authorList>
            <person name="Laetsch R D."/>
            <person name="Stevens L."/>
            <person name="Kumar S."/>
            <person name="Blaxter L. M."/>
        </authorList>
    </citation>
    <scope>NUCLEOTIDE SEQUENCE [LARGE SCALE GENOMIC DNA]</scope>
</reference>
<evidence type="ECO:0000313" key="6">
    <source>
        <dbReference type="Proteomes" id="UP000494206"/>
    </source>
</evidence>
<comment type="similarity">
    <text evidence="1 4">Belongs to the inositol phosphokinase (IPK) family.</text>
</comment>
<dbReference type="GO" id="GO:0032958">
    <property type="term" value="P:inositol phosphate biosynthetic process"/>
    <property type="evidence" value="ECO:0007669"/>
    <property type="project" value="InterPro"/>
</dbReference>
<evidence type="ECO:0000256" key="4">
    <source>
        <dbReference type="RuleBase" id="RU363090"/>
    </source>
</evidence>
<dbReference type="InterPro" id="IPR038286">
    <property type="entry name" value="IPK_sf"/>
</dbReference>
<dbReference type="PROSITE" id="PS51257">
    <property type="entry name" value="PROKAR_LIPOPROTEIN"/>
    <property type="match status" value="1"/>
</dbReference>
<dbReference type="GO" id="GO:0005737">
    <property type="term" value="C:cytoplasm"/>
    <property type="evidence" value="ECO:0007669"/>
    <property type="project" value="TreeGrafter"/>
</dbReference>
<dbReference type="Pfam" id="PF03770">
    <property type="entry name" value="IPK"/>
    <property type="match status" value="1"/>
</dbReference>
<proteinExistence type="inferred from homology"/>
<gene>
    <name evidence="5" type="ORF">CBOVIS_LOCUS9512</name>
</gene>
<evidence type="ECO:0000256" key="3">
    <source>
        <dbReference type="ARBA" id="ARBA00022777"/>
    </source>
</evidence>
<dbReference type="Proteomes" id="UP000494206">
    <property type="component" value="Unassembled WGS sequence"/>
</dbReference>
<dbReference type="EMBL" id="CADEPM010000006">
    <property type="protein sequence ID" value="CAB3407606.1"/>
    <property type="molecule type" value="Genomic_DNA"/>
</dbReference>
<dbReference type="GO" id="GO:0046854">
    <property type="term" value="P:phosphatidylinositol phosphate biosynthetic process"/>
    <property type="evidence" value="ECO:0007669"/>
    <property type="project" value="TreeGrafter"/>
</dbReference>
<protein>
    <recommendedName>
        <fullName evidence="4">Kinase</fullName>
        <ecNumber evidence="4">2.7.-.-</ecNumber>
    </recommendedName>
</protein>